<evidence type="ECO:0000256" key="4">
    <source>
        <dbReference type="ARBA" id="ARBA00012017"/>
    </source>
</evidence>
<dbReference type="Gene3D" id="3.30.470.20">
    <property type="entry name" value="ATP-grasp fold, B domain"/>
    <property type="match status" value="1"/>
</dbReference>
<sequence>MGFDGVRGVLLDSSAVVSAADTQNDDVLLAPGADYLFRKLRYSNIPTGITYALGLSTPKVKLLETISKQFSFDIFILNSSSIEVTEKEVARAWGDYGGRILHVASDINTEPFVKLSNSWLCIILNGGTSEESSVLYIDKLEQLPMTICSFNRKAMGKDGLVVGYVMKPSREDDFAKRGAFPLSPTGNGLIFMPLTFELPISKQLQQVDVIIHKATDEIISVELSSSLEISNNIIYSKGMLELQRCLEERSDCCVIDPFGNIDPVVDRFKIQNLLLGLEKLNTEGRYKVRAPRCIKVENFDVPDLRQRLLEAALSPPSIVKAQVACGVSDAHSMAIVYKVDDYKGLNVPVPAIVQEYVNHSSTLFKFYVLGEKIFHTVKKSTPNADILIKLSEQTGLEPLLFDSLKSLPTAQNEQQSGDASYQEAEKHQMDLDLVTVAAKWLSEMLNLTIFGFDVVVQDGTGDHVIVDVNYLPSFKEVPDDKAIPAFWEAIKKKYKLRQNANQE</sequence>
<dbReference type="AlphaFoldDB" id="A0A164TLJ8"/>
<dbReference type="GO" id="GO:0005737">
    <property type="term" value="C:cytoplasm"/>
    <property type="evidence" value="ECO:0007669"/>
    <property type="project" value="TreeGrafter"/>
</dbReference>
<reference evidence="12" key="1">
    <citation type="journal article" date="2016" name="Nat. Genet.">
        <title>A high-quality carrot genome assembly provides new insights into carotenoid accumulation and asterid genome evolution.</title>
        <authorList>
            <person name="Iorizzo M."/>
            <person name="Ellison S."/>
            <person name="Senalik D."/>
            <person name="Zeng P."/>
            <person name="Satapoomin P."/>
            <person name="Huang J."/>
            <person name="Bowman M."/>
            <person name="Iovene M."/>
            <person name="Sanseverino W."/>
            <person name="Cavagnaro P."/>
            <person name="Yildiz M."/>
            <person name="Macko-Podgorni A."/>
            <person name="Moranska E."/>
            <person name="Grzebelus E."/>
            <person name="Grzebelus D."/>
            <person name="Ashrafi H."/>
            <person name="Zheng Z."/>
            <person name="Cheng S."/>
            <person name="Spooner D."/>
            <person name="Van Deynze A."/>
            <person name="Simon P."/>
        </authorList>
    </citation>
    <scope>NUCLEOTIDE SEQUENCE [LARGE SCALE GENOMIC DNA]</scope>
    <source>
        <tissue evidence="12">Leaf</tissue>
    </source>
</reference>
<comment type="cofactor">
    <cofactor evidence="1">
        <name>Mg(2+)</name>
        <dbReference type="ChEBI" id="CHEBI:18420"/>
    </cofactor>
</comment>
<evidence type="ECO:0000256" key="6">
    <source>
        <dbReference type="ARBA" id="ARBA00022723"/>
    </source>
</evidence>
<dbReference type="GO" id="GO:0000287">
    <property type="term" value="F:magnesium ion binding"/>
    <property type="evidence" value="ECO:0007669"/>
    <property type="project" value="InterPro"/>
</dbReference>
<dbReference type="EMBL" id="LNRQ01000007">
    <property type="protein sequence ID" value="KZM87694.1"/>
    <property type="molecule type" value="Genomic_DNA"/>
</dbReference>
<dbReference type="Pfam" id="PF05770">
    <property type="entry name" value="Ins134_P3_kin"/>
    <property type="match status" value="1"/>
</dbReference>
<dbReference type="InterPro" id="IPR040464">
    <property type="entry name" value="InsP(3)kin_ATP-grasp"/>
</dbReference>
<evidence type="ECO:0000256" key="1">
    <source>
        <dbReference type="ARBA" id="ARBA00001946"/>
    </source>
</evidence>
<keyword evidence="14" id="KW-1185">Reference proteome</keyword>
<keyword evidence="6" id="KW-0479">Metal-binding</keyword>
<dbReference type="FunFam" id="3.30.470.20:FF:000047">
    <property type="entry name" value="Inositol-tetrakisphosphate 1-kinase 4"/>
    <property type="match status" value="1"/>
</dbReference>
<evidence type="ECO:0000259" key="11">
    <source>
        <dbReference type="Pfam" id="PF05770"/>
    </source>
</evidence>
<dbReference type="PANTHER" id="PTHR14217">
    <property type="entry name" value="INOSITOL-TETRAKISPHOSPHATE 1-KINASE"/>
    <property type="match status" value="1"/>
</dbReference>
<keyword evidence="8" id="KW-0418">Kinase</keyword>
<comment type="similarity">
    <text evidence="2">Belongs to the ITPK1 family.</text>
</comment>
<organism evidence="12">
    <name type="scientific">Daucus carota subsp. sativus</name>
    <name type="common">Carrot</name>
    <dbReference type="NCBI Taxonomy" id="79200"/>
    <lineage>
        <taxon>Eukaryota</taxon>
        <taxon>Viridiplantae</taxon>
        <taxon>Streptophyta</taxon>
        <taxon>Embryophyta</taxon>
        <taxon>Tracheophyta</taxon>
        <taxon>Spermatophyta</taxon>
        <taxon>Magnoliopsida</taxon>
        <taxon>eudicotyledons</taxon>
        <taxon>Gunneridae</taxon>
        <taxon>Pentapetalae</taxon>
        <taxon>asterids</taxon>
        <taxon>campanulids</taxon>
        <taxon>Apiales</taxon>
        <taxon>Apiaceae</taxon>
        <taxon>Apioideae</taxon>
        <taxon>Scandiceae</taxon>
        <taxon>Daucinae</taxon>
        <taxon>Daucus</taxon>
        <taxon>Daucus sect. Daucus</taxon>
    </lineage>
</organism>
<evidence type="ECO:0000256" key="2">
    <source>
        <dbReference type="ARBA" id="ARBA00009601"/>
    </source>
</evidence>
<dbReference type="PIRSF" id="PIRSF038163">
    <property type="entry name" value="ITPK_uncN"/>
    <property type="match status" value="1"/>
</dbReference>
<feature type="domain" description="Inositol 1,3,4-trisphosphate 5/6-kinase ATP-grasp" evidence="11">
    <location>
        <begin position="288"/>
        <end position="479"/>
    </location>
</feature>
<protein>
    <recommendedName>
        <fullName evidence="4">inositol-1,3,4-trisphosphate 5/6-kinase</fullName>
        <ecNumber evidence="4">2.7.1.159</ecNumber>
    </recommendedName>
</protein>
<proteinExistence type="inferred from homology"/>
<dbReference type="OMA" id="KMAIVFR"/>
<name>A0A164TLJ8_DAUCS</name>
<comment type="subunit">
    <text evidence="3">Monomer.</text>
</comment>
<dbReference type="GO" id="GO:0032957">
    <property type="term" value="P:inositol trisphosphate metabolic process"/>
    <property type="evidence" value="ECO:0007669"/>
    <property type="project" value="InterPro"/>
</dbReference>
<evidence type="ECO:0000256" key="9">
    <source>
        <dbReference type="ARBA" id="ARBA00022840"/>
    </source>
</evidence>
<evidence type="ECO:0000313" key="14">
    <source>
        <dbReference type="Proteomes" id="UP000077755"/>
    </source>
</evidence>
<dbReference type="EC" id="2.7.1.159" evidence="4"/>
<evidence type="ECO:0000256" key="5">
    <source>
        <dbReference type="ARBA" id="ARBA00022679"/>
    </source>
</evidence>
<dbReference type="GO" id="GO:0052726">
    <property type="term" value="F:inositol-1,3,4-trisphosphate 5-kinase activity"/>
    <property type="evidence" value="ECO:0007669"/>
    <property type="project" value="InterPro"/>
</dbReference>
<dbReference type="GO" id="GO:0052725">
    <property type="term" value="F:inositol-1,3,4-trisphosphate 6-kinase activity"/>
    <property type="evidence" value="ECO:0007669"/>
    <property type="project" value="InterPro"/>
</dbReference>
<dbReference type="GO" id="GO:0047325">
    <property type="term" value="F:inositol-3,4,5,6-tetrakisphosphate 1-kinase activity"/>
    <property type="evidence" value="ECO:0007669"/>
    <property type="project" value="InterPro"/>
</dbReference>
<gene>
    <name evidence="12" type="ORF">DCAR_024795</name>
    <name evidence="13" type="ORF">DCAR_0728481</name>
</gene>
<evidence type="ECO:0000256" key="8">
    <source>
        <dbReference type="ARBA" id="ARBA00022777"/>
    </source>
</evidence>
<keyword evidence="5" id="KW-0808">Transferase</keyword>
<evidence type="ECO:0000256" key="10">
    <source>
        <dbReference type="ARBA" id="ARBA00022842"/>
    </source>
</evidence>
<dbReference type="Proteomes" id="UP000077755">
    <property type="component" value="Chromosome 7"/>
</dbReference>
<dbReference type="EMBL" id="CP093349">
    <property type="protein sequence ID" value="WOH09028.1"/>
    <property type="molecule type" value="Genomic_DNA"/>
</dbReference>
<keyword evidence="10" id="KW-0460">Magnesium</keyword>
<dbReference type="Gramene" id="KZM87694">
    <property type="protein sequence ID" value="KZM87694"/>
    <property type="gene ID" value="DCAR_024795"/>
</dbReference>
<dbReference type="InterPro" id="IPR008656">
    <property type="entry name" value="Inositol_tetrakis-P_1-kinase"/>
</dbReference>
<dbReference type="PANTHER" id="PTHR14217:SF1">
    <property type="entry name" value="INOSITOL-TETRAKISPHOSPHATE 1-KINASE"/>
    <property type="match status" value="1"/>
</dbReference>
<accession>A0A164TLJ8</accession>
<keyword evidence="7" id="KW-0547">Nucleotide-binding</keyword>
<evidence type="ECO:0000313" key="12">
    <source>
        <dbReference type="EMBL" id="KZM87694.1"/>
    </source>
</evidence>
<dbReference type="GO" id="GO:0005524">
    <property type="term" value="F:ATP binding"/>
    <property type="evidence" value="ECO:0007669"/>
    <property type="project" value="UniProtKB-KW"/>
</dbReference>
<evidence type="ECO:0000256" key="3">
    <source>
        <dbReference type="ARBA" id="ARBA00011245"/>
    </source>
</evidence>
<dbReference type="STRING" id="79200.A0A164TLJ8"/>
<reference evidence="13" key="2">
    <citation type="submission" date="2022-03" db="EMBL/GenBank/DDBJ databases">
        <title>Draft title - Genomic analysis of global carrot germplasm unveils the trajectory of domestication and the origin of high carotenoid orange carrot.</title>
        <authorList>
            <person name="Iorizzo M."/>
            <person name="Ellison S."/>
            <person name="Senalik D."/>
            <person name="Macko-Podgorni A."/>
            <person name="Grzebelus D."/>
            <person name="Bostan H."/>
            <person name="Rolling W."/>
            <person name="Curaba J."/>
            <person name="Simon P."/>
        </authorList>
    </citation>
    <scope>NUCLEOTIDE SEQUENCE</scope>
    <source>
        <tissue evidence="13">Leaf</tissue>
    </source>
</reference>
<evidence type="ECO:0000256" key="7">
    <source>
        <dbReference type="ARBA" id="ARBA00022741"/>
    </source>
</evidence>
<keyword evidence="9" id="KW-0067">ATP-binding</keyword>
<evidence type="ECO:0000313" key="13">
    <source>
        <dbReference type="EMBL" id="WOH09028.1"/>
    </source>
</evidence>